<feature type="signal peptide" evidence="2">
    <location>
        <begin position="1"/>
        <end position="24"/>
    </location>
</feature>
<keyword evidence="2" id="KW-0732">Signal</keyword>
<dbReference type="RefSeq" id="WP_202996794.1">
    <property type="nucleotide sequence ID" value="NZ_JAENHO010000013.1"/>
</dbReference>
<gene>
    <name evidence="3" type="ORF">JKJ07_37750</name>
</gene>
<proteinExistence type="predicted"/>
<dbReference type="Proteomes" id="UP000598996">
    <property type="component" value="Unassembled WGS sequence"/>
</dbReference>
<protein>
    <submittedName>
        <fullName evidence="3">Uncharacterized protein</fullName>
    </submittedName>
</protein>
<feature type="region of interest" description="Disordered" evidence="1">
    <location>
        <begin position="90"/>
        <end position="120"/>
    </location>
</feature>
<keyword evidence="4" id="KW-1185">Reference proteome</keyword>
<evidence type="ECO:0000256" key="1">
    <source>
        <dbReference type="SAM" id="MobiDB-lite"/>
    </source>
</evidence>
<evidence type="ECO:0000256" key="2">
    <source>
        <dbReference type="SAM" id="SignalP"/>
    </source>
</evidence>
<feature type="region of interest" description="Disordered" evidence="1">
    <location>
        <begin position="48"/>
        <end position="67"/>
    </location>
</feature>
<organism evidence="3 4">
    <name type="scientific">Paractinoplanes lichenicola</name>
    <dbReference type="NCBI Taxonomy" id="2802976"/>
    <lineage>
        <taxon>Bacteria</taxon>
        <taxon>Bacillati</taxon>
        <taxon>Actinomycetota</taxon>
        <taxon>Actinomycetes</taxon>
        <taxon>Micromonosporales</taxon>
        <taxon>Micromonosporaceae</taxon>
        <taxon>Paractinoplanes</taxon>
    </lineage>
</organism>
<accession>A0ABS1W069</accession>
<reference evidence="3 4" key="1">
    <citation type="submission" date="2021-01" db="EMBL/GenBank/DDBJ databases">
        <title>Actinoplanes sp. nov. LDG1-01 isolated from lichen.</title>
        <authorList>
            <person name="Saeng-In P."/>
            <person name="Phongsopitanun W."/>
            <person name="Kanchanasin P."/>
            <person name="Yuki M."/>
            <person name="Kudo T."/>
            <person name="Ohkuma M."/>
            <person name="Tanasupawat S."/>
        </authorList>
    </citation>
    <scope>NUCLEOTIDE SEQUENCE [LARGE SCALE GENOMIC DNA]</scope>
    <source>
        <strain evidence="3 4">LDG1-01</strain>
    </source>
</reference>
<comment type="caution">
    <text evidence="3">The sequence shown here is derived from an EMBL/GenBank/DDBJ whole genome shotgun (WGS) entry which is preliminary data.</text>
</comment>
<feature type="chain" id="PRO_5045676995" evidence="2">
    <location>
        <begin position="25"/>
        <end position="120"/>
    </location>
</feature>
<dbReference type="EMBL" id="JAENHO010000013">
    <property type="protein sequence ID" value="MBL7260083.1"/>
    <property type="molecule type" value="Genomic_DNA"/>
</dbReference>
<evidence type="ECO:0000313" key="3">
    <source>
        <dbReference type="EMBL" id="MBL7260083.1"/>
    </source>
</evidence>
<name>A0ABS1W069_9ACTN</name>
<evidence type="ECO:0000313" key="4">
    <source>
        <dbReference type="Proteomes" id="UP000598996"/>
    </source>
</evidence>
<sequence>MAARRWWAGLTVVVALFFATSVVAATPQTRLVQAPSVLQAVVPSPSSMGHRPDLQFADHGGQGHAASSPTAYAWLAERVVASTITWWHRRRDNDGQRAQTGRRVYQGRGPPGRRAADATS</sequence>